<dbReference type="RefSeq" id="WP_166095156.1">
    <property type="nucleotide sequence ID" value="NZ_CP049871.1"/>
</dbReference>
<feature type="region of interest" description="Disordered" evidence="1">
    <location>
        <begin position="68"/>
        <end position="92"/>
    </location>
</feature>
<evidence type="ECO:0000313" key="3">
    <source>
        <dbReference type="Proteomes" id="UP000502502"/>
    </source>
</evidence>
<accession>A0A6G7ZPM8</accession>
<dbReference type="AlphaFoldDB" id="A0A6G7ZPM8"/>
<name>A0A6G7ZPM8_9SPHN</name>
<protein>
    <submittedName>
        <fullName evidence="2">Uncharacterized protein</fullName>
    </submittedName>
</protein>
<dbReference type="Proteomes" id="UP000502502">
    <property type="component" value="Chromosome"/>
</dbReference>
<dbReference type="PROSITE" id="PS51257">
    <property type="entry name" value="PROKAR_LIPOPROTEIN"/>
    <property type="match status" value="1"/>
</dbReference>
<evidence type="ECO:0000313" key="2">
    <source>
        <dbReference type="EMBL" id="QIL02872.1"/>
    </source>
</evidence>
<feature type="compositionally biased region" description="Acidic residues" evidence="1">
    <location>
        <begin position="83"/>
        <end position="92"/>
    </location>
</feature>
<proteinExistence type="predicted"/>
<dbReference type="KEGG" id="ssin:G7078_08800"/>
<keyword evidence="3" id="KW-1185">Reference proteome</keyword>
<gene>
    <name evidence="2" type="ORF">G7078_08800</name>
</gene>
<evidence type="ECO:0000256" key="1">
    <source>
        <dbReference type="SAM" id="MobiDB-lite"/>
    </source>
</evidence>
<sequence length="92" mass="9524">MKKFNLAIAGAAMIALAGCDRGNQDQLGDNVQTDAVPPSEDLNALSDQAANIAAEAQQLENQAAELNQEADAAINDNAVGPETEADENIQGM</sequence>
<organism evidence="2 3">
    <name type="scientific">Sphingomonas sinipercae</name>
    <dbReference type="NCBI Taxonomy" id="2714944"/>
    <lineage>
        <taxon>Bacteria</taxon>
        <taxon>Pseudomonadati</taxon>
        <taxon>Pseudomonadota</taxon>
        <taxon>Alphaproteobacteria</taxon>
        <taxon>Sphingomonadales</taxon>
        <taxon>Sphingomonadaceae</taxon>
        <taxon>Sphingomonas</taxon>
    </lineage>
</organism>
<dbReference type="EMBL" id="CP049871">
    <property type="protein sequence ID" value="QIL02872.1"/>
    <property type="molecule type" value="Genomic_DNA"/>
</dbReference>
<reference evidence="2 3" key="1">
    <citation type="submission" date="2020-03" db="EMBL/GenBank/DDBJ databases">
        <title>Sphingomonas sp. nov., isolated from fish.</title>
        <authorList>
            <person name="Hyun D.-W."/>
            <person name="Bae J.-W."/>
        </authorList>
    </citation>
    <scope>NUCLEOTIDE SEQUENCE [LARGE SCALE GENOMIC DNA]</scope>
    <source>
        <strain evidence="2 3">HDW15C</strain>
    </source>
</reference>